<dbReference type="InterPro" id="IPR027417">
    <property type="entry name" value="P-loop_NTPase"/>
</dbReference>
<evidence type="ECO:0000313" key="6">
    <source>
        <dbReference type="Proteomes" id="UP000243217"/>
    </source>
</evidence>
<sequence>MGENVKLRFAVLGSKANAYRFFLKVDKDIDVDDLQKEIVDKMKDKAPMFHGIDENSLQLYLAKRNDLKENDPNQWLPDTDENNNYIISGDVTQHERLLAEAKLTDVFGNTILRRPTHILVKLPTRSHFWMEETLSSRMIDCPDKFFINVLNAIEKDAWLKFTNPMPGHGRKDKLFVRQSYTEIASDIVKAGMFKFIVTGTPGIGKSYFLYYLLWKLVQSSNRVIFIEDTNQIYYDGNGKVFSLMRIPDGANVSFWTEDLWVLFDAKEQHNLLRIPYSRCKFVLSTSPRRDLVNDFKKSPLPKIFYMPLWTESEIKKITELFPESNSWRDRFNILGGTPRTIFEETIYDATLLLQKACSNSSLEDCMRQVGLDTTITEKSKVIHLLVHINSEAPYTSPSVSYASKTALNIIVRAKGNEAWKQMQRLLASCEGNPLTSSLCGYIFEDYAIELLEKGGRFTIRELVSGTMGIKPNEGPIIIPKSTKIVAEKVSDGKESNQLYVPRTRNYTAIDAWMPGIGAFQMTVSKSHSINDSASSDLELLGNTLFWLVPPGNFEAFTKNSPYNVKQYAMKIIYPIDVDDKTLPASFRYDCSGPYLFPQRN</sequence>
<dbReference type="OrthoDB" id="434211at2759"/>
<evidence type="ECO:0000256" key="3">
    <source>
        <dbReference type="ARBA" id="ARBA00022525"/>
    </source>
</evidence>
<name>A0A1V9ZC35_9STRA</name>
<dbReference type="InterPro" id="IPR052980">
    <property type="entry name" value="Crinkler_effector"/>
</dbReference>
<reference evidence="5 6" key="1">
    <citation type="journal article" date="2014" name="Genome Biol. Evol.">
        <title>The secreted proteins of Achlya hypogyna and Thraustotheca clavata identify the ancestral oomycete secretome and reveal gene acquisitions by horizontal gene transfer.</title>
        <authorList>
            <person name="Misner I."/>
            <person name="Blouin N."/>
            <person name="Leonard G."/>
            <person name="Richards T.A."/>
            <person name="Lane C.E."/>
        </authorList>
    </citation>
    <scope>NUCLEOTIDE SEQUENCE [LARGE SCALE GENOMIC DNA]</scope>
    <source>
        <strain evidence="5 6">ATCC 34112</strain>
    </source>
</reference>
<dbReference type="Pfam" id="PF20147">
    <property type="entry name" value="Crinkler"/>
    <property type="match status" value="1"/>
</dbReference>
<dbReference type="InterPro" id="IPR045379">
    <property type="entry name" value="Crinkler_N"/>
</dbReference>
<protein>
    <submittedName>
        <fullName evidence="5">Crinkler (CRN) family protein</fullName>
    </submittedName>
</protein>
<dbReference type="AlphaFoldDB" id="A0A1V9ZC35"/>
<proteinExistence type="predicted"/>
<dbReference type="Proteomes" id="UP000243217">
    <property type="component" value="Unassembled WGS sequence"/>
</dbReference>
<accession>A0A1V9ZC35</accession>
<evidence type="ECO:0000256" key="1">
    <source>
        <dbReference type="ARBA" id="ARBA00004340"/>
    </source>
</evidence>
<keyword evidence="3" id="KW-0964">Secreted</keyword>
<dbReference type="PANTHER" id="PTHR33129">
    <property type="entry name" value="PROTEIN KINASE DOMAIN-CONTAINING PROTEIN-RELATED"/>
    <property type="match status" value="1"/>
</dbReference>
<comment type="subcellular location">
    <subcellularLocation>
        <location evidence="1">Host cell</location>
    </subcellularLocation>
    <subcellularLocation>
        <location evidence="2">Secreted</location>
    </subcellularLocation>
</comment>
<dbReference type="GO" id="GO:0043657">
    <property type="term" value="C:host cell"/>
    <property type="evidence" value="ECO:0007669"/>
    <property type="project" value="UniProtKB-SubCell"/>
</dbReference>
<comment type="caution">
    <text evidence="5">The sequence shown here is derived from an EMBL/GenBank/DDBJ whole genome shotgun (WGS) entry which is preliminary data.</text>
</comment>
<feature type="domain" description="Crinkler effector protein N-terminal" evidence="4">
    <location>
        <begin position="5"/>
        <end position="121"/>
    </location>
</feature>
<gene>
    <name evidence="5" type="ORF">THRCLA_22113</name>
</gene>
<dbReference type="PANTHER" id="PTHR33129:SF3">
    <property type="entry name" value="HOT SPOT (RHS) PROTEIN, PUTATIVE-RELATED"/>
    <property type="match status" value="1"/>
</dbReference>
<evidence type="ECO:0000256" key="2">
    <source>
        <dbReference type="ARBA" id="ARBA00004613"/>
    </source>
</evidence>
<dbReference type="SUPFAM" id="SSF52540">
    <property type="entry name" value="P-loop containing nucleoside triphosphate hydrolases"/>
    <property type="match status" value="1"/>
</dbReference>
<evidence type="ECO:0000313" key="5">
    <source>
        <dbReference type="EMBL" id="OQR95576.1"/>
    </source>
</evidence>
<dbReference type="GO" id="GO:0005576">
    <property type="term" value="C:extracellular region"/>
    <property type="evidence" value="ECO:0007669"/>
    <property type="project" value="UniProtKB-SubCell"/>
</dbReference>
<dbReference type="STRING" id="74557.A0A1V9ZC35"/>
<organism evidence="5 6">
    <name type="scientific">Thraustotheca clavata</name>
    <dbReference type="NCBI Taxonomy" id="74557"/>
    <lineage>
        <taxon>Eukaryota</taxon>
        <taxon>Sar</taxon>
        <taxon>Stramenopiles</taxon>
        <taxon>Oomycota</taxon>
        <taxon>Saprolegniomycetes</taxon>
        <taxon>Saprolegniales</taxon>
        <taxon>Achlyaceae</taxon>
        <taxon>Thraustotheca</taxon>
    </lineage>
</organism>
<keyword evidence="6" id="KW-1185">Reference proteome</keyword>
<evidence type="ECO:0000259" key="4">
    <source>
        <dbReference type="Pfam" id="PF20147"/>
    </source>
</evidence>
<dbReference type="EMBL" id="JNBS01002085">
    <property type="protein sequence ID" value="OQR95576.1"/>
    <property type="molecule type" value="Genomic_DNA"/>
</dbReference>
<dbReference type="Gene3D" id="3.40.50.300">
    <property type="entry name" value="P-loop containing nucleotide triphosphate hydrolases"/>
    <property type="match status" value="1"/>
</dbReference>